<name>A0ABQ1EBW5_9CLOT</name>
<sequence>MIRNAILSDLEQIVYIVEGSKLDMHSYGNFQWDEDYPRKEDFINDIKEETLFVYDMDGIIAGLICINKEEPEEYKDVNWSTERDALTIHRLAVNNSFKGKGVGVKLINYVDDICAENDINYIRTDTNSLNKKAQGLLTKCGYGFKGKINLLGHEGIFYCYDKVL</sequence>
<evidence type="ECO:0000313" key="3">
    <source>
        <dbReference type="Proteomes" id="UP000663802"/>
    </source>
</evidence>
<dbReference type="PROSITE" id="PS51186">
    <property type="entry name" value="GNAT"/>
    <property type="match status" value="1"/>
</dbReference>
<evidence type="ECO:0000259" key="1">
    <source>
        <dbReference type="PROSITE" id="PS51186"/>
    </source>
</evidence>
<dbReference type="Gene3D" id="3.40.630.30">
    <property type="match status" value="1"/>
</dbReference>
<keyword evidence="3" id="KW-1185">Reference proteome</keyword>
<dbReference type="Proteomes" id="UP000663802">
    <property type="component" value="Unassembled WGS sequence"/>
</dbReference>
<dbReference type="Pfam" id="PF00583">
    <property type="entry name" value="Acetyltransf_1"/>
    <property type="match status" value="1"/>
</dbReference>
<dbReference type="InterPro" id="IPR016181">
    <property type="entry name" value="Acyl_CoA_acyltransferase"/>
</dbReference>
<dbReference type="CDD" id="cd04301">
    <property type="entry name" value="NAT_SF"/>
    <property type="match status" value="1"/>
</dbReference>
<dbReference type="RefSeq" id="WP_206870488.1">
    <property type="nucleotide sequence ID" value="NZ_BMBA01000002.1"/>
</dbReference>
<organism evidence="2 3">
    <name type="scientific">Clostridium zeae</name>
    <dbReference type="NCBI Taxonomy" id="2759022"/>
    <lineage>
        <taxon>Bacteria</taxon>
        <taxon>Bacillati</taxon>
        <taxon>Bacillota</taxon>
        <taxon>Clostridia</taxon>
        <taxon>Eubacteriales</taxon>
        <taxon>Clostridiaceae</taxon>
        <taxon>Clostridium</taxon>
    </lineage>
</organism>
<dbReference type="InterPro" id="IPR000182">
    <property type="entry name" value="GNAT_dom"/>
</dbReference>
<dbReference type="EMBL" id="BMBA01000002">
    <property type="protein sequence ID" value="GFZ32229.1"/>
    <property type="molecule type" value="Genomic_DNA"/>
</dbReference>
<protein>
    <submittedName>
        <fullName evidence="2">N-acetyltransferase</fullName>
    </submittedName>
</protein>
<gene>
    <name evidence="2" type="ORF">CSC2_27550</name>
</gene>
<comment type="caution">
    <text evidence="2">The sequence shown here is derived from an EMBL/GenBank/DDBJ whole genome shotgun (WGS) entry which is preliminary data.</text>
</comment>
<proteinExistence type="predicted"/>
<evidence type="ECO:0000313" key="2">
    <source>
        <dbReference type="EMBL" id="GFZ32229.1"/>
    </source>
</evidence>
<accession>A0ABQ1EBW5</accession>
<feature type="domain" description="N-acetyltransferase" evidence="1">
    <location>
        <begin position="1"/>
        <end position="164"/>
    </location>
</feature>
<dbReference type="SUPFAM" id="SSF55729">
    <property type="entry name" value="Acyl-CoA N-acyltransferases (Nat)"/>
    <property type="match status" value="1"/>
</dbReference>
<reference evidence="2 3" key="1">
    <citation type="journal article" date="2021" name="Int. J. Syst. Evol. Microbiol.">
        <title>Clostridium zeae sp. nov., isolated from corn silage.</title>
        <authorList>
            <person name="Kobayashi H."/>
            <person name="Tanizawa Y."/>
            <person name="Yagura M."/>
            <person name="Sakamoto M."/>
            <person name="Ohkuma M."/>
            <person name="Tohno M."/>
        </authorList>
    </citation>
    <scope>NUCLEOTIDE SEQUENCE [LARGE SCALE GENOMIC DNA]</scope>
    <source>
        <strain evidence="2 3">CSC2</strain>
    </source>
</reference>